<keyword evidence="2" id="KW-1185">Reference proteome</keyword>
<comment type="caution">
    <text evidence="1">The sequence shown here is derived from an EMBL/GenBank/DDBJ whole genome shotgun (WGS) entry which is preliminary data.</text>
</comment>
<name>A0A4Y2APZ7_ARAVE</name>
<dbReference type="EMBL" id="BGPR01000027">
    <property type="protein sequence ID" value="GBL81981.1"/>
    <property type="molecule type" value="Genomic_DNA"/>
</dbReference>
<organism evidence="1 2">
    <name type="scientific">Araneus ventricosus</name>
    <name type="common">Orbweaver spider</name>
    <name type="synonym">Epeira ventricosa</name>
    <dbReference type="NCBI Taxonomy" id="182803"/>
    <lineage>
        <taxon>Eukaryota</taxon>
        <taxon>Metazoa</taxon>
        <taxon>Ecdysozoa</taxon>
        <taxon>Arthropoda</taxon>
        <taxon>Chelicerata</taxon>
        <taxon>Arachnida</taxon>
        <taxon>Araneae</taxon>
        <taxon>Araneomorphae</taxon>
        <taxon>Entelegynae</taxon>
        <taxon>Araneoidea</taxon>
        <taxon>Araneidae</taxon>
        <taxon>Araneus</taxon>
    </lineage>
</organism>
<sequence>MDDNRVLNVGPRQTVVTSENVAKVSGIVQQNPRNTVLRLASETGLKRSNESSAKQIKSCIHTLKPKEYQSYFQFLSNNYYSFNSDSLDGKISEYCSYDNDKKQDVFDKITDAKFGFLKKSSDEGNEGTQSRITKAITCEYNLYQKLQSEGKCQKES</sequence>
<dbReference type="OrthoDB" id="6611281at2759"/>
<evidence type="ECO:0000313" key="2">
    <source>
        <dbReference type="Proteomes" id="UP000499080"/>
    </source>
</evidence>
<proteinExistence type="predicted"/>
<dbReference type="AlphaFoldDB" id="A0A4Y2APZ7"/>
<dbReference type="Proteomes" id="UP000499080">
    <property type="component" value="Unassembled WGS sequence"/>
</dbReference>
<reference evidence="1 2" key="1">
    <citation type="journal article" date="2019" name="Sci. Rep.">
        <title>Orb-weaving spider Araneus ventricosus genome elucidates the spidroin gene catalogue.</title>
        <authorList>
            <person name="Kono N."/>
            <person name="Nakamura H."/>
            <person name="Ohtoshi R."/>
            <person name="Moran D.A.P."/>
            <person name="Shinohara A."/>
            <person name="Yoshida Y."/>
            <person name="Fujiwara M."/>
            <person name="Mori M."/>
            <person name="Tomita M."/>
            <person name="Arakawa K."/>
        </authorList>
    </citation>
    <scope>NUCLEOTIDE SEQUENCE [LARGE SCALE GENOMIC DNA]</scope>
</reference>
<evidence type="ECO:0000313" key="1">
    <source>
        <dbReference type="EMBL" id="GBL81981.1"/>
    </source>
</evidence>
<gene>
    <name evidence="1" type="ORF">AVEN_50561_1</name>
</gene>
<protein>
    <submittedName>
        <fullName evidence="1">Uncharacterized protein</fullName>
    </submittedName>
</protein>
<accession>A0A4Y2APZ7</accession>